<keyword evidence="2" id="KW-1185">Reference proteome</keyword>
<protein>
    <submittedName>
        <fullName evidence="1">Uncharacterized protein</fullName>
    </submittedName>
</protein>
<evidence type="ECO:0000313" key="2">
    <source>
        <dbReference type="Proteomes" id="UP000499080"/>
    </source>
</evidence>
<sequence length="101" mass="11901">MKNESEIIDQIFPRWYGEGKMESGCLFFLSYAESRRYDFNILLMAQNEKSTYQVKSMASIHAHGYKSCEPYNLIYEFISRNVEGKRNIKAQHTITQMLDDT</sequence>
<dbReference type="AlphaFoldDB" id="A0A4Y2LBS4"/>
<dbReference type="EMBL" id="BGPR01005631">
    <property type="protein sequence ID" value="GBN11982.1"/>
    <property type="molecule type" value="Genomic_DNA"/>
</dbReference>
<gene>
    <name evidence="1" type="ORF">AVEN_168528_1</name>
</gene>
<proteinExistence type="predicted"/>
<comment type="caution">
    <text evidence="1">The sequence shown here is derived from an EMBL/GenBank/DDBJ whole genome shotgun (WGS) entry which is preliminary data.</text>
</comment>
<name>A0A4Y2LBS4_ARAVE</name>
<reference evidence="1 2" key="1">
    <citation type="journal article" date="2019" name="Sci. Rep.">
        <title>Orb-weaving spider Araneus ventricosus genome elucidates the spidroin gene catalogue.</title>
        <authorList>
            <person name="Kono N."/>
            <person name="Nakamura H."/>
            <person name="Ohtoshi R."/>
            <person name="Moran D.A.P."/>
            <person name="Shinohara A."/>
            <person name="Yoshida Y."/>
            <person name="Fujiwara M."/>
            <person name="Mori M."/>
            <person name="Tomita M."/>
            <person name="Arakawa K."/>
        </authorList>
    </citation>
    <scope>NUCLEOTIDE SEQUENCE [LARGE SCALE GENOMIC DNA]</scope>
</reference>
<accession>A0A4Y2LBS4</accession>
<dbReference type="Proteomes" id="UP000499080">
    <property type="component" value="Unassembled WGS sequence"/>
</dbReference>
<evidence type="ECO:0000313" key="1">
    <source>
        <dbReference type="EMBL" id="GBN11982.1"/>
    </source>
</evidence>
<organism evidence="1 2">
    <name type="scientific">Araneus ventricosus</name>
    <name type="common">Orbweaver spider</name>
    <name type="synonym">Epeira ventricosa</name>
    <dbReference type="NCBI Taxonomy" id="182803"/>
    <lineage>
        <taxon>Eukaryota</taxon>
        <taxon>Metazoa</taxon>
        <taxon>Ecdysozoa</taxon>
        <taxon>Arthropoda</taxon>
        <taxon>Chelicerata</taxon>
        <taxon>Arachnida</taxon>
        <taxon>Araneae</taxon>
        <taxon>Araneomorphae</taxon>
        <taxon>Entelegynae</taxon>
        <taxon>Araneoidea</taxon>
        <taxon>Araneidae</taxon>
        <taxon>Araneus</taxon>
    </lineage>
</organism>